<feature type="region of interest" description="Disordered" evidence="3">
    <location>
        <begin position="443"/>
        <end position="465"/>
    </location>
</feature>
<sequence>MAIQAALTKAYAHSTISLSVFLASVLTYSFYRTWLYPYHLDPLSRLPGPRPSRIPLLGNMLDLTRKKPMMMLYDWAMKYPGSLFRYYWFSRLTLLTSDPITVGYVLGQANDNWLKSKGTEKQFRQNLGESLLSMVGTTHTVHRRYLGQAFKHAYLKSMTRSFQGVAIDLVAAWENNTNEIQEVEDEGYTMIDLETWFYCLTLDSIGHFAMGQGFDAIHSPIGRDFDNYKIILESFQVTPLSLLPFSDWIPTKANRRVWKAIREFNTMVDELIQTRKHKLMEELEKNGGQFSTESGEDVASQKKDMLTMLLVDQLQGGGLDDVQMRHDIFTAIFAGHETTSAGLSWTFYQLARCPDIQQRLRTEVRQMFDACDGSPSFEQINNLPYLNAVLNLRVSVHDDWLPRGNGQDPLFVPAGTNLHLPMFILHRDHKIWGTDALRFRPDRWLPRSSSPSGGEKDNRPSPPACPPVIPPNGLCYFPFYHGKRVCIGNKMATLEMKVHIAQLVNRFEMVLGPELRGRPRKDGHDEEYGEDEDEKLDWRWSVSLKPSPSIKVGIRLAK</sequence>
<gene>
    <name evidence="5" type="ORF">DFQ27_003523</name>
</gene>
<keyword evidence="2" id="KW-0479">Metal-binding</keyword>
<protein>
    <recommendedName>
        <fullName evidence="7">Cytochrome P450</fullName>
    </recommendedName>
</protein>
<dbReference type="PANTHER" id="PTHR24305:SF166">
    <property type="entry name" value="CYTOCHROME P450 12A4, MITOCHONDRIAL-RELATED"/>
    <property type="match status" value="1"/>
</dbReference>
<evidence type="ECO:0008006" key="7">
    <source>
        <dbReference type="Google" id="ProtNLM"/>
    </source>
</evidence>
<evidence type="ECO:0000256" key="1">
    <source>
        <dbReference type="ARBA" id="ARBA00010617"/>
    </source>
</evidence>
<dbReference type="GO" id="GO:0016705">
    <property type="term" value="F:oxidoreductase activity, acting on paired donors, with incorporation or reduction of molecular oxygen"/>
    <property type="evidence" value="ECO:0007669"/>
    <property type="project" value="InterPro"/>
</dbReference>
<dbReference type="InterPro" id="IPR001128">
    <property type="entry name" value="Cyt_P450"/>
</dbReference>
<dbReference type="GO" id="GO:0020037">
    <property type="term" value="F:heme binding"/>
    <property type="evidence" value="ECO:0007669"/>
    <property type="project" value="InterPro"/>
</dbReference>
<dbReference type="GO" id="GO:0004497">
    <property type="term" value="F:monooxygenase activity"/>
    <property type="evidence" value="ECO:0007669"/>
    <property type="project" value="InterPro"/>
</dbReference>
<dbReference type="AlphaFoldDB" id="A0A9P6Q4J4"/>
<dbReference type="InterPro" id="IPR036396">
    <property type="entry name" value="Cyt_P450_sf"/>
</dbReference>
<dbReference type="InterPro" id="IPR002401">
    <property type="entry name" value="Cyt_P450_E_grp-I"/>
</dbReference>
<organism evidence="5 6">
    <name type="scientific">Actinomortierella ambigua</name>
    <dbReference type="NCBI Taxonomy" id="1343610"/>
    <lineage>
        <taxon>Eukaryota</taxon>
        <taxon>Fungi</taxon>
        <taxon>Fungi incertae sedis</taxon>
        <taxon>Mucoromycota</taxon>
        <taxon>Mortierellomycotina</taxon>
        <taxon>Mortierellomycetes</taxon>
        <taxon>Mortierellales</taxon>
        <taxon>Mortierellaceae</taxon>
        <taxon>Actinomortierella</taxon>
    </lineage>
</organism>
<feature type="region of interest" description="Disordered" evidence="3">
    <location>
        <begin position="515"/>
        <end position="534"/>
    </location>
</feature>
<dbReference type="PRINTS" id="PR00463">
    <property type="entry name" value="EP450I"/>
</dbReference>
<comment type="caution">
    <text evidence="5">The sequence shown here is derived from an EMBL/GenBank/DDBJ whole genome shotgun (WGS) entry which is preliminary data.</text>
</comment>
<dbReference type="PRINTS" id="PR00385">
    <property type="entry name" value="P450"/>
</dbReference>
<evidence type="ECO:0000256" key="2">
    <source>
        <dbReference type="PIRSR" id="PIRSR602401-1"/>
    </source>
</evidence>
<feature type="binding site" description="axial binding residue" evidence="2">
    <location>
        <position position="486"/>
    </location>
    <ligand>
        <name>heme</name>
        <dbReference type="ChEBI" id="CHEBI:30413"/>
    </ligand>
    <ligandPart>
        <name>Fe</name>
        <dbReference type="ChEBI" id="CHEBI:18248"/>
    </ligandPart>
</feature>
<keyword evidence="2" id="KW-0408">Iron</keyword>
<dbReference type="GO" id="GO:0005506">
    <property type="term" value="F:iron ion binding"/>
    <property type="evidence" value="ECO:0007669"/>
    <property type="project" value="InterPro"/>
</dbReference>
<comment type="similarity">
    <text evidence="1">Belongs to the cytochrome P450 family.</text>
</comment>
<keyword evidence="2" id="KW-0349">Heme</keyword>
<dbReference type="Proteomes" id="UP000807716">
    <property type="component" value="Unassembled WGS sequence"/>
</dbReference>
<dbReference type="EMBL" id="JAAAJB010000248">
    <property type="protein sequence ID" value="KAG0260466.1"/>
    <property type="molecule type" value="Genomic_DNA"/>
</dbReference>
<keyword evidence="6" id="KW-1185">Reference proteome</keyword>
<dbReference type="SUPFAM" id="SSF48264">
    <property type="entry name" value="Cytochrome P450"/>
    <property type="match status" value="1"/>
</dbReference>
<evidence type="ECO:0000256" key="3">
    <source>
        <dbReference type="SAM" id="MobiDB-lite"/>
    </source>
</evidence>
<keyword evidence="4" id="KW-0472">Membrane</keyword>
<evidence type="ECO:0000256" key="4">
    <source>
        <dbReference type="SAM" id="Phobius"/>
    </source>
</evidence>
<keyword evidence="4" id="KW-1133">Transmembrane helix</keyword>
<evidence type="ECO:0000313" key="6">
    <source>
        <dbReference type="Proteomes" id="UP000807716"/>
    </source>
</evidence>
<evidence type="ECO:0000313" key="5">
    <source>
        <dbReference type="EMBL" id="KAG0260466.1"/>
    </source>
</evidence>
<dbReference type="OrthoDB" id="1470350at2759"/>
<accession>A0A9P6Q4J4</accession>
<proteinExistence type="inferred from homology"/>
<feature type="compositionally biased region" description="Basic and acidic residues" evidence="3">
    <location>
        <begin position="515"/>
        <end position="526"/>
    </location>
</feature>
<dbReference type="Pfam" id="PF00067">
    <property type="entry name" value="p450"/>
    <property type="match status" value="1"/>
</dbReference>
<comment type="cofactor">
    <cofactor evidence="2">
        <name>heme</name>
        <dbReference type="ChEBI" id="CHEBI:30413"/>
    </cofactor>
</comment>
<keyword evidence="4" id="KW-0812">Transmembrane</keyword>
<reference evidence="5" key="1">
    <citation type="journal article" date="2020" name="Fungal Divers.">
        <title>Resolving the Mortierellaceae phylogeny through synthesis of multi-gene phylogenetics and phylogenomics.</title>
        <authorList>
            <person name="Vandepol N."/>
            <person name="Liber J."/>
            <person name="Desiro A."/>
            <person name="Na H."/>
            <person name="Kennedy M."/>
            <person name="Barry K."/>
            <person name="Grigoriev I.V."/>
            <person name="Miller A.N."/>
            <person name="O'Donnell K."/>
            <person name="Stajich J.E."/>
            <person name="Bonito G."/>
        </authorList>
    </citation>
    <scope>NUCLEOTIDE SEQUENCE</scope>
    <source>
        <strain evidence="5">BC1065</strain>
    </source>
</reference>
<dbReference type="InterPro" id="IPR050121">
    <property type="entry name" value="Cytochrome_P450_monoxygenase"/>
</dbReference>
<name>A0A9P6Q4J4_9FUNG</name>
<dbReference type="PANTHER" id="PTHR24305">
    <property type="entry name" value="CYTOCHROME P450"/>
    <property type="match status" value="1"/>
</dbReference>
<feature type="transmembrane region" description="Helical" evidence="4">
    <location>
        <begin position="12"/>
        <end position="31"/>
    </location>
</feature>
<dbReference type="Gene3D" id="1.10.630.10">
    <property type="entry name" value="Cytochrome P450"/>
    <property type="match status" value="1"/>
</dbReference>